<evidence type="ECO:0000256" key="5">
    <source>
        <dbReference type="ARBA" id="ARBA00023136"/>
    </source>
</evidence>
<reference evidence="8 10" key="2">
    <citation type="submission" date="2018-06" db="EMBL/GenBank/DDBJ databases">
        <authorList>
            <consortium name="Pathogen Informatics"/>
            <person name="Doyle S."/>
        </authorList>
    </citation>
    <scope>NUCLEOTIDE SEQUENCE [LARGE SCALE GENOMIC DNA]</scope>
    <source>
        <strain evidence="8 10">NCTC13560</strain>
    </source>
</reference>
<dbReference type="EMBL" id="UFVS01000001">
    <property type="protein sequence ID" value="SUX42317.1"/>
    <property type="molecule type" value="Genomic_DNA"/>
</dbReference>
<evidence type="ECO:0000256" key="1">
    <source>
        <dbReference type="ARBA" id="ARBA00004651"/>
    </source>
</evidence>
<dbReference type="Pfam" id="PF13520">
    <property type="entry name" value="AA_permease_2"/>
    <property type="match status" value="1"/>
</dbReference>
<feature type="transmembrane region" description="Helical" evidence="6">
    <location>
        <begin position="28"/>
        <end position="52"/>
    </location>
</feature>
<protein>
    <submittedName>
        <fullName evidence="8">Amino acid transporter</fullName>
    </submittedName>
    <submittedName>
        <fullName evidence="7">Amino acid/polyamine/organocation transporter, APC superfamily</fullName>
    </submittedName>
</protein>
<proteinExistence type="predicted"/>
<keyword evidence="5 6" id="KW-0472">Membrane</keyword>
<feature type="transmembrane region" description="Helical" evidence="6">
    <location>
        <begin position="343"/>
        <end position="366"/>
    </location>
</feature>
<comment type="subcellular location">
    <subcellularLocation>
        <location evidence="1">Cell membrane</location>
        <topology evidence="1">Multi-pass membrane protein</topology>
    </subcellularLocation>
</comment>
<evidence type="ECO:0000313" key="9">
    <source>
        <dbReference type="Proteomes" id="UP000185725"/>
    </source>
</evidence>
<feature type="transmembrane region" description="Helical" evidence="6">
    <location>
        <begin position="225"/>
        <end position="247"/>
    </location>
</feature>
<dbReference type="GeneID" id="303672586"/>
<evidence type="ECO:0000256" key="3">
    <source>
        <dbReference type="ARBA" id="ARBA00022692"/>
    </source>
</evidence>
<dbReference type="AlphaFoldDB" id="A0A381F740"/>
<dbReference type="PANTHER" id="PTHR42770">
    <property type="entry name" value="AMINO ACID TRANSPORTER-RELATED"/>
    <property type="match status" value="1"/>
</dbReference>
<keyword evidence="4 6" id="KW-1133">Transmembrane helix</keyword>
<feature type="transmembrane region" description="Helical" evidence="6">
    <location>
        <begin position="405"/>
        <end position="425"/>
    </location>
</feature>
<feature type="transmembrane region" description="Helical" evidence="6">
    <location>
        <begin position="270"/>
        <end position="297"/>
    </location>
</feature>
<accession>A0A381F740</accession>
<evidence type="ECO:0000256" key="6">
    <source>
        <dbReference type="SAM" id="Phobius"/>
    </source>
</evidence>
<feature type="transmembrane region" description="Helical" evidence="6">
    <location>
        <begin position="318"/>
        <end position="337"/>
    </location>
</feature>
<name>A0A381F740_9FLAO</name>
<keyword evidence="9" id="KW-1185">Reference proteome</keyword>
<gene>
    <name evidence="8" type="ORF">NCTC13560_01134</name>
    <name evidence="7" type="ORF">SAMN05421682_1015</name>
</gene>
<dbReference type="PANTHER" id="PTHR42770:SF7">
    <property type="entry name" value="MEMBRANE PROTEIN"/>
    <property type="match status" value="1"/>
</dbReference>
<dbReference type="KEGG" id="cil:EG358_02650"/>
<feature type="transmembrane region" description="Helical" evidence="6">
    <location>
        <begin position="82"/>
        <end position="101"/>
    </location>
</feature>
<dbReference type="OrthoDB" id="860831at2"/>
<feature type="transmembrane region" description="Helical" evidence="6">
    <location>
        <begin position="107"/>
        <end position="133"/>
    </location>
</feature>
<dbReference type="Proteomes" id="UP000185725">
    <property type="component" value="Unassembled WGS sequence"/>
</dbReference>
<evidence type="ECO:0000313" key="7">
    <source>
        <dbReference type="EMBL" id="SIP86335.1"/>
    </source>
</evidence>
<sequence>MSQKKLGEWYATAICGNDITSSVLYVSALTIGVAGQYAWISLLMVAGTLFLFRKIYSEVVGALPLNGGAYNVLLNSSSKNNAAIAATLTILSYMATAVISASEGMHYLHHIFPSFNVVIATFGLLLLFLFLTIQGISESAIVALIIFILHIACMLILVIFCSIFIFQHGISFFIENWHSPLEGGGIFKALILGFSAAMLGISGFESSANFVEEQKAGVFPKTLKNMWIAVSVLNPLMAILAIGIMPLSEVNEYKNSFLSHMAELTGGKTLATIISVNAVLVLSGAVLTSFVGVNGLIKRMTLDRILPNYFLKENKKGSTYRILILFFLLCISVLFVTKGEIGPLAGVYALSFLTVMAFFAIGNILLKIRRARLPRPEYASPISVLIALIAVVVAIYGNIKTKPEYLLTFLTYFLPSVLIVSAMLARKDIMFFIVKTFKSTNRNYRKHIIKSERSLNISIKRLTEQQFVFFSKGDDISTLNKVMMYLNENEVTNRIKIVSVLEEYQKPTDQFLSDFDALDRAYPEVDMEYIIEQGQFTPEKVDELSNRWCIPKNFMFISSPGERFSHRVEDLGGVRLIL</sequence>
<dbReference type="GO" id="GO:0005886">
    <property type="term" value="C:plasma membrane"/>
    <property type="evidence" value="ECO:0007669"/>
    <property type="project" value="UniProtKB-SubCell"/>
</dbReference>
<evidence type="ECO:0000313" key="8">
    <source>
        <dbReference type="EMBL" id="SUX42317.1"/>
    </source>
</evidence>
<keyword evidence="3 6" id="KW-0812">Transmembrane</keyword>
<dbReference type="Gene3D" id="1.20.1740.10">
    <property type="entry name" value="Amino acid/polyamine transporter I"/>
    <property type="match status" value="1"/>
</dbReference>
<feature type="transmembrane region" description="Helical" evidence="6">
    <location>
        <begin position="186"/>
        <end position="204"/>
    </location>
</feature>
<dbReference type="RefSeq" id="WP_076557161.1">
    <property type="nucleotide sequence ID" value="NZ_CP033929.1"/>
</dbReference>
<reference evidence="7 9" key="1">
    <citation type="submission" date="2017-01" db="EMBL/GenBank/DDBJ databases">
        <authorList>
            <person name="Varghese N."/>
            <person name="Submissions S."/>
        </authorList>
    </citation>
    <scope>NUCLEOTIDE SEQUENCE [LARGE SCALE GENOMIC DNA]</scope>
    <source>
        <strain evidence="7 9">ATCC 27950</strain>
    </source>
</reference>
<feature type="transmembrane region" description="Helical" evidence="6">
    <location>
        <begin position="378"/>
        <end position="399"/>
    </location>
</feature>
<dbReference type="InterPro" id="IPR050367">
    <property type="entry name" value="APC_superfamily"/>
</dbReference>
<evidence type="ECO:0000313" key="10">
    <source>
        <dbReference type="Proteomes" id="UP000255231"/>
    </source>
</evidence>
<keyword evidence="2" id="KW-1003">Cell membrane</keyword>
<organism evidence="8 10">
    <name type="scientific">Chryseobacterium indoltheticum</name>
    <dbReference type="NCBI Taxonomy" id="254"/>
    <lineage>
        <taxon>Bacteria</taxon>
        <taxon>Pseudomonadati</taxon>
        <taxon>Bacteroidota</taxon>
        <taxon>Flavobacteriia</taxon>
        <taxon>Flavobacteriales</taxon>
        <taxon>Weeksellaceae</taxon>
        <taxon>Chryseobacterium group</taxon>
        <taxon>Chryseobacterium</taxon>
    </lineage>
</organism>
<evidence type="ECO:0000256" key="2">
    <source>
        <dbReference type="ARBA" id="ARBA00022475"/>
    </source>
</evidence>
<dbReference type="InterPro" id="IPR002293">
    <property type="entry name" value="AA/rel_permease1"/>
</dbReference>
<evidence type="ECO:0000256" key="4">
    <source>
        <dbReference type="ARBA" id="ARBA00022989"/>
    </source>
</evidence>
<feature type="transmembrane region" description="Helical" evidence="6">
    <location>
        <begin position="140"/>
        <end position="166"/>
    </location>
</feature>
<dbReference type="EMBL" id="FTMF01000001">
    <property type="protein sequence ID" value="SIP86335.1"/>
    <property type="molecule type" value="Genomic_DNA"/>
</dbReference>
<dbReference type="Proteomes" id="UP000255231">
    <property type="component" value="Unassembled WGS sequence"/>
</dbReference>
<dbReference type="GO" id="GO:0022857">
    <property type="term" value="F:transmembrane transporter activity"/>
    <property type="evidence" value="ECO:0007669"/>
    <property type="project" value="InterPro"/>
</dbReference>